<sequence length="143" mass="15313">MKKLISILAVVLLSVSAMAQVSTASGSLKTLKSFRLGTCKIVEVTKGDKVTYQITGQLAGTSSLEMDIDLGDADAAVKTLLSLAEYKPSSSNEIVHLNNPAGHTARFPKMAGVWQIFSPGNQFTVNISRNELKKMAEAITNNK</sequence>
<organism evidence="1">
    <name type="scientific">Siphoviridae sp. cttOT32</name>
    <dbReference type="NCBI Taxonomy" id="2826493"/>
    <lineage>
        <taxon>Viruses</taxon>
        <taxon>Duplodnaviria</taxon>
        <taxon>Heunggongvirae</taxon>
        <taxon>Uroviricota</taxon>
        <taxon>Caudoviricetes</taxon>
    </lineage>
</organism>
<dbReference type="EMBL" id="BK015694">
    <property type="protein sequence ID" value="DAE20423.1"/>
    <property type="molecule type" value="Genomic_DNA"/>
</dbReference>
<accession>A0A8S5QMC4</accession>
<evidence type="ECO:0000313" key="1">
    <source>
        <dbReference type="EMBL" id="DAE20423.1"/>
    </source>
</evidence>
<name>A0A8S5QMC4_9CAUD</name>
<reference evidence="1" key="1">
    <citation type="journal article" date="2021" name="Proc. Natl. Acad. Sci. U.S.A.">
        <title>A Catalog of Tens of Thousands of Viruses from Human Metagenomes Reveals Hidden Associations with Chronic Diseases.</title>
        <authorList>
            <person name="Tisza M.J."/>
            <person name="Buck C.B."/>
        </authorList>
    </citation>
    <scope>NUCLEOTIDE SEQUENCE</scope>
    <source>
        <strain evidence="1">CttOT32</strain>
    </source>
</reference>
<protein>
    <submittedName>
        <fullName evidence="1">Uncharacterized protein</fullName>
    </submittedName>
</protein>
<proteinExistence type="predicted"/>